<feature type="repeat" description="WD" evidence="3">
    <location>
        <begin position="589"/>
        <end position="625"/>
    </location>
</feature>
<dbReference type="PANTHER" id="PTHR19848">
    <property type="entry name" value="WD40 REPEAT PROTEIN"/>
    <property type="match status" value="1"/>
</dbReference>
<evidence type="ECO:0000256" key="4">
    <source>
        <dbReference type="SAM" id="MobiDB-lite"/>
    </source>
</evidence>
<dbReference type="SMART" id="SM00320">
    <property type="entry name" value="WD40"/>
    <property type="match status" value="9"/>
</dbReference>
<dbReference type="InterPro" id="IPR011041">
    <property type="entry name" value="Quinoprot_gluc/sorb_DH_b-prop"/>
</dbReference>
<dbReference type="AlphaFoldDB" id="A0A1I2R6W5"/>
<dbReference type="Gene3D" id="2.130.10.10">
    <property type="entry name" value="YVTN repeat-like/Quinoprotein amine dehydrogenase"/>
    <property type="match status" value="3"/>
</dbReference>
<dbReference type="Proteomes" id="UP000181942">
    <property type="component" value="Unassembled WGS sequence"/>
</dbReference>
<keyword evidence="2" id="KW-0677">Repeat</keyword>
<dbReference type="PANTHER" id="PTHR19848:SF8">
    <property type="entry name" value="F-BOX AND WD REPEAT DOMAIN CONTAINING 7"/>
    <property type="match status" value="1"/>
</dbReference>
<proteinExistence type="predicted"/>
<dbReference type="InterPro" id="IPR015943">
    <property type="entry name" value="WD40/YVTN_repeat-like_dom_sf"/>
</dbReference>
<dbReference type="RefSeq" id="WP_079174426.1">
    <property type="nucleotide sequence ID" value="NZ_FONR01000019.1"/>
</dbReference>
<feature type="repeat" description="WD" evidence="3">
    <location>
        <begin position="701"/>
        <end position="724"/>
    </location>
</feature>
<dbReference type="SUPFAM" id="SSF50952">
    <property type="entry name" value="Soluble quinoprotein glucose dehydrogenase"/>
    <property type="match status" value="1"/>
</dbReference>
<reference evidence="5 6" key="1">
    <citation type="submission" date="2016-10" db="EMBL/GenBank/DDBJ databases">
        <authorList>
            <person name="de Groot N.N."/>
        </authorList>
    </citation>
    <scope>NUCLEOTIDE SEQUENCE [LARGE SCALE GENOMIC DNA]</scope>
    <source>
        <strain evidence="5 6">OK461</strain>
    </source>
</reference>
<dbReference type="PROSITE" id="PS50082">
    <property type="entry name" value="WD_REPEATS_2"/>
    <property type="match status" value="5"/>
</dbReference>
<accession>A0A1I2R6W5</accession>
<dbReference type="PRINTS" id="PR00320">
    <property type="entry name" value="GPROTEINBRPT"/>
</dbReference>
<dbReference type="EMBL" id="FONR01000019">
    <property type="protein sequence ID" value="SFG35259.1"/>
    <property type="molecule type" value="Genomic_DNA"/>
</dbReference>
<dbReference type="PROSITE" id="PS50294">
    <property type="entry name" value="WD_REPEATS_REGION"/>
    <property type="match status" value="1"/>
</dbReference>
<evidence type="ECO:0000313" key="6">
    <source>
        <dbReference type="Proteomes" id="UP000181942"/>
    </source>
</evidence>
<feature type="repeat" description="WD" evidence="3">
    <location>
        <begin position="416"/>
        <end position="438"/>
    </location>
</feature>
<dbReference type="InterPro" id="IPR019775">
    <property type="entry name" value="WD40_repeat_CS"/>
</dbReference>
<dbReference type="InterPro" id="IPR020472">
    <property type="entry name" value="WD40_PAC1"/>
</dbReference>
<organism evidence="5 6">
    <name type="scientific">Streptomyces mirabilis</name>
    <dbReference type="NCBI Taxonomy" id="68239"/>
    <lineage>
        <taxon>Bacteria</taxon>
        <taxon>Bacillati</taxon>
        <taxon>Actinomycetota</taxon>
        <taxon>Actinomycetes</taxon>
        <taxon>Kitasatosporales</taxon>
        <taxon>Streptomycetaceae</taxon>
        <taxon>Streptomyces</taxon>
    </lineage>
</organism>
<dbReference type="PROSITE" id="PS00678">
    <property type="entry name" value="WD_REPEATS_1"/>
    <property type="match status" value="1"/>
</dbReference>
<evidence type="ECO:0000256" key="2">
    <source>
        <dbReference type="ARBA" id="ARBA00022737"/>
    </source>
</evidence>
<evidence type="ECO:0000256" key="3">
    <source>
        <dbReference type="PROSITE-ProRule" id="PRU00221"/>
    </source>
</evidence>
<feature type="repeat" description="WD" evidence="3">
    <location>
        <begin position="234"/>
        <end position="259"/>
    </location>
</feature>
<feature type="region of interest" description="Disordered" evidence="4">
    <location>
        <begin position="438"/>
        <end position="467"/>
    </location>
</feature>
<dbReference type="InterPro" id="IPR011047">
    <property type="entry name" value="Quinoprotein_ADH-like_sf"/>
</dbReference>
<name>A0A1I2R6W5_9ACTN</name>
<dbReference type="SUPFAM" id="SSF50998">
    <property type="entry name" value="Quinoprotein alcohol dehydrogenase-like"/>
    <property type="match status" value="1"/>
</dbReference>
<evidence type="ECO:0000256" key="1">
    <source>
        <dbReference type="ARBA" id="ARBA00022574"/>
    </source>
</evidence>
<dbReference type="InterPro" id="IPR001680">
    <property type="entry name" value="WD40_rpt"/>
</dbReference>
<sequence length="819" mass="85248">MSDADSPYRAPRPGRSDTGDSKAWADDSKAWADTKDAHRLIAEALSRLVAADPTIPPHPYLSRHLAHHAARGEVLDDAHVPLAVLPWESSAHVRTLLRQSDAVSDARRQEWLEAWARIEPFIGGAGPDSRLTSLHLAHHAATRTRTPLDMSAARVSGSRITPLWSDWTAQDNVLAVSETRLESLTRTTTADGRSLLVSGDNHGTIRMWEPHGVPAMAPLHTYGGAVQHLLPLPGDLLLSAGTDGSVRVWHLTRGQLLAEPVHRPGTWVSALTLFAAKDASEVVLVAHSDGRLGALDPVTFRPVDTPLPSLDPAPALLSGVGLGGAEGMALAVAQGRRVRVWDPRRADGYTHEHEHEGAVRALVDLAAPGRYALCDDSGYIGFRDASTGRETAVAPAPPAGPVVALTALTVAGRAAVASGGSDHTLRVWDARTGAAIGGPLEGHTAPPVALTTLPGTSPGTSRELPAPTGQELLVSAGADHTLRRWKPGGPGVGAGRAVRRPVTAAALSGPGSTAGAPLIAVADESGTALWDTGTGRPVALPAGHAPVTAFASARVRGEPLLVTAHSDAGIQLWSLDRGAHAAPARLAGLLGHSLPVRSMAAFPHDGRTLLVTGGADGTVRLWDLDRLCALACREDHLLSVRDVAVLDTARGPRIVSAGTDGTVRLWDPVTLRPAGAPLHCEQRVVNAVAAVPVDEPDGAELVASGGEDGTIRLWDPDTGRPVGRRLDIGDGPVAALAFFRTATGRPCLAATGPGGTIHLWDTDTGSHLLRIVTGSPLGALDALDARQPGGPHAECPEHPVLLAAGVAGVCVFDIRMEGR</sequence>
<feature type="compositionally biased region" description="Basic and acidic residues" evidence="4">
    <location>
        <begin position="14"/>
        <end position="24"/>
    </location>
</feature>
<evidence type="ECO:0000313" key="5">
    <source>
        <dbReference type="EMBL" id="SFG35259.1"/>
    </source>
</evidence>
<keyword evidence="1 3" id="KW-0853">WD repeat</keyword>
<gene>
    <name evidence="5" type="ORF">SAMN02787118_11973</name>
</gene>
<feature type="repeat" description="WD" evidence="3">
    <location>
        <begin position="633"/>
        <end position="667"/>
    </location>
</feature>
<dbReference type="Pfam" id="PF00400">
    <property type="entry name" value="WD40"/>
    <property type="match status" value="4"/>
</dbReference>
<protein>
    <submittedName>
        <fullName evidence="5">WD40 repeat</fullName>
    </submittedName>
</protein>
<dbReference type="OrthoDB" id="218695at2"/>
<feature type="region of interest" description="Disordered" evidence="4">
    <location>
        <begin position="1"/>
        <end position="24"/>
    </location>
</feature>